<dbReference type="Proteomes" id="UP000050326">
    <property type="component" value="Unassembled WGS sequence"/>
</dbReference>
<evidence type="ECO:0000313" key="4">
    <source>
        <dbReference type="EMBL" id="KPU43388.1"/>
    </source>
</evidence>
<name>A0A0P9ADV0_9CLOT</name>
<comment type="similarity">
    <text evidence="1 2">Belongs to the small heat shock protein (HSP20) family.</text>
</comment>
<dbReference type="SUPFAM" id="SSF49764">
    <property type="entry name" value="HSP20-like chaperones"/>
    <property type="match status" value="1"/>
</dbReference>
<accession>A0A0P9ADV0</accession>
<dbReference type="NCBIfam" id="NF042420">
    <property type="entry name" value="Hsp18_Clos"/>
    <property type="match status" value="1"/>
</dbReference>
<evidence type="ECO:0000259" key="3">
    <source>
        <dbReference type="PROSITE" id="PS01031"/>
    </source>
</evidence>
<dbReference type="Gene3D" id="2.60.40.790">
    <property type="match status" value="1"/>
</dbReference>
<dbReference type="InterPro" id="IPR031107">
    <property type="entry name" value="Small_HSP"/>
</dbReference>
<dbReference type="AlphaFoldDB" id="A0A0P9ADV0"/>
<keyword evidence="4" id="KW-0346">Stress response</keyword>
<protein>
    <submittedName>
        <fullName evidence="4">18 kDa heat shock protein</fullName>
    </submittedName>
</protein>
<keyword evidence="5" id="KW-1185">Reference proteome</keyword>
<proteinExistence type="inferred from homology"/>
<sequence length="146" mass="17244">MFDMVPFRKNDLTGRDEFFSPFFKNFFDDDFMSFMTNMGGNFKADLKETEENYLIEADLPGIKKEAIDIEFNENHLVITAKRDETTEDKRENYVRRERHYGEFKRSFHIDNVDQNGIDASFKDGVLKVVLPKLNKGNDKKKKIDIQ</sequence>
<dbReference type="STRING" id="36849.OXPF_28290"/>
<comment type="caution">
    <text evidence="4">The sequence shown here is derived from an EMBL/GenBank/DDBJ whole genome shotgun (WGS) entry which is preliminary data.</text>
</comment>
<dbReference type="OrthoDB" id="9811615at2"/>
<dbReference type="EMBL" id="LKET01000039">
    <property type="protein sequence ID" value="KPU43388.1"/>
    <property type="molecule type" value="Genomic_DNA"/>
</dbReference>
<evidence type="ECO:0000256" key="1">
    <source>
        <dbReference type="PROSITE-ProRule" id="PRU00285"/>
    </source>
</evidence>
<reference evidence="4 5" key="1">
    <citation type="submission" date="2015-09" db="EMBL/GenBank/DDBJ databases">
        <title>Genome sequence of Oxobacter pfennigii DSM 3222.</title>
        <authorList>
            <person name="Poehlein A."/>
            <person name="Bengelsdorf F.R."/>
            <person name="Schiel-Bengelsdorf B."/>
            <person name="Duerre P."/>
            <person name="Daniel R."/>
        </authorList>
    </citation>
    <scope>NUCLEOTIDE SEQUENCE [LARGE SCALE GENOMIC DNA]</scope>
    <source>
        <strain evidence="4 5">DSM 3222</strain>
    </source>
</reference>
<dbReference type="RefSeq" id="WP_054875837.1">
    <property type="nucleotide sequence ID" value="NZ_LKET01000039.1"/>
</dbReference>
<evidence type="ECO:0000256" key="2">
    <source>
        <dbReference type="RuleBase" id="RU003616"/>
    </source>
</evidence>
<dbReference type="PROSITE" id="PS01031">
    <property type="entry name" value="SHSP"/>
    <property type="match status" value="1"/>
</dbReference>
<dbReference type="InterPro" id="IPR008978">
    <property type="entry name" value="HSP20-like_chaperone"/>
</dbReference>
<dbReference type="CDD" id="cd06471">
    <property type="entry name" value="ACD_LpsHSP_like"/>
    <property type="match status" value="1"/>
</dbReference>
<dbReference type="InterPro" id="IPR002068">
    <property type="entry name" value="A-crystallin/Hsp20_dom"/>
</dbReference>
<organism evidence="4 5">
    <name type="scientific">Oxobacter pfennigii</name>
    <dbReference type="NCBI Taxonomy" id="36849"/>
    <lineage>
        <taxon>Bacteria</taxon>
        <taxon>Bacillati</taxon>
        <taxon>Bacillota</taxon>
        <taxon>Clostridia</taxon>
        <taxon>Eubacteriales</taxon>
        <taxon>Clostridiaceae</taxon>
        <taxon>Oxobacter</taxon>
    </lineage>
</organism>
<dbReference type="Pfam" id="PF00011">
    <property type="entry name" value="HSP20"/>
    <property type="match status" value="1"/>
</dbReference>
<dbReference type="InterPro" id="IPR053570">
    <property type="entry name" value="sHSP/HSP20"/>
</dbReference>
<dbReference type="PANTHER" id="PTHR11527">
    <property type="entry name" value="HEAT-SHOCK PROTEIN 20 FAMILY MEMBER"/>
    <property type="match status" value="1"/>
</dbReference>
<gene>
    <name evidence="4" type="ORF">OXPF_28290</name>
</gene>
<feature type="domain" description="SHSP" evidence="3">
    <location>
        <begin position="35"/>
        <end position="146"/>
    </location>
</feature>
<evidence type="ECO:0000313" key="5">
    <source>
        <dbReference type="Proteomes" id="UP000050326"/>
    </source>
</evidence>
<dbReference type="PATRIC" id="fig|36849.3.peg.2991"/>